<dbReference type="AlphaFoldDB" id="A0AAN9Z1Y0"/>
<keyword evidence="1" id="KW-1133">Transmembrane helix</keyword>
<evidence type="ECO:0000256" key="1">
    <source>
        <dbReference type="SAM" id="Phobius"/>
    </source>
</evidence>
<dbReference type="EMBL" id="JAZDUA010000401">
    <property type="protein sequence ID" value="KAK7793133.1"/>
    <property type="molecule type" value="Genomic_DNA"/>
</dbReference>
<gene>
    <name evidence="2" type="ORF">R5R35_006526</name>
</gene>
<evidence type="ECO:0000313" key="2">
    <source>
        <dbReference type="EMBL" id="KAK7793133.1"/>
    </source>
</evidence>
<comment type="caution">
    <text evidence="2">The sequence shown here is derived from an EMBL/GenBank/DDBJ whole genome shotgun (WGS) entry which is preliminary data.</text>
</comment>
<feature type="transmembrane region" description="Helical" evidence="1">
    <location>
        <begin position="146"/>
        <end position="166"/>
    </location>
</feature>
<dbReference type="Proteomes" id="UP001378592">
    <property type="component" value="Unassembled WGS sequence"/>
</dbReference>
<reference evidence="2 3" key="1">
    <citation type="submission" date="2024-03" db="EMBL/GenBank/DDBJ databases">
        <title>The genome assembly and annotation of the cricket Gryllus longicercus Weissman &amp; Gray.</title>
        <authorList>
            <person name="Szrajer S."/>
            <person name="Gray D."/>
            <person name="Ylla G."/>
        </authorList>
    </citation>
    <scope>NUCLEOTIDE SEQUENCE [LARGE SCALE GENOMIC DNA]</scope>
    <source>
        <strain evidence="2">DAG 2021-001</strain>
        <tissue evidence="2">Whole body minus gut</tissue>
    </source>
</reference>
<evidence type="ECO:0000313" key="3">
    <source>
        <dbReference type="Proteomes" id="UP001378592"/>
    </source>
</evidence>
<sequence length="172" mass="17137">MARRVGPGRALAEAAAALGALPWPHCPRRCLAALARLLTKGEVLGAAEKWGAAEAAAAGALAGGLPNAWKILKPVAAGGLRPAAVRCIPPPDFEELSAEQAESLSVGAVAALSEAQLERVRDPEARAALEAALADAPPASLLDDSAAAAAPAVSLLALALPLALALTGSRRA</sequence>
<accession>A0AAN9Z1Y0</accession>
<keyword evidence="3" id="KW-1185">Reference proteome</keyword>
<name>A0AAN9Z1Y0_9ORTH</name>
<organism evidence="2 3">
    <name type="scientific">Gryllus longicercus</name>
    <dbReference type="NCBI Taxonomy" id="2509291"/>
    <lineage>
        <taxon>Eukaryota</taxon>
        <taxon>Metazoa</taxon>
        <taxon>Ecdysozoa</taxon>
        <taxon>Arthropoda</taxon>
        <taxon>Hexapoda</taxon>
        <taxon>Insecta</taxon>
        <taxon>Pterygota</taxon>
        <taxon>Neoptera</taxon>
        <taxon>Polyneoptera</taxon>
        <taxon>Orthoptera</taxon>
        <taxon>Ensifera</taxon>
        <taxon>Gryllidea</taxon>
        <taxon>Grylloidea</taxon>
        <taxon>Gryllidae</taxon>
        <taxon>Gryllinae</taxon>
        <taxon>Gryllus</taxon>
    </lineage>
</organism>
<keyword evidence="1" id="KW-0812">Transmembrane</keyword>
<proteinExistence type="predicted"/>
<keyword evidence="1" id="KW-0472">Membrane</keyword>
<protein>
    <submittedName>
        <fullName evidence="2">Uncharacterized protein</fullName>
    </submittedName>
</protein>